<feature type="transmembrane region" description="Helical" evidence="2">
    <location>
        <begin position="33"/>
        <end position="50"/>
    </location>
</feature>
<dbReference type="InterPro" id="IPR036890">
    <property type="entry name" value="HATPase_C_sf"/>
</dbReference>
<organism evidence="4">
    <name type="scientific">uncultured Bacillota bacterium</name>
    <dbReference type="NCBI Taxonomy" id="344338"/>
    <lineage>
        <taxon>Bacteria</taxon>
        <taxon>Bacillati</taxon>
        <taxon>Bacillota</taxon>
        <taxon>environmental samples</taxon>
    </lineage>
</organism>
<feature type="transmembrane region" description="Helical" evidence="2">
    <location>
        <begin position="187"/>
        <end position="208"/>
    </location>
</feature>
<evidence type="ECO:0000259" key="3">
    <source>
        <dbReference type="Pfam" id="PF14501"/>
    </source>
</evidence>
<feature type="domain" description="Sensor histidine kinase NatK-like C-terminal" evidence="3">
    <location>
        <begin position="329"/>
        <end position="422"/>
    </location>
</feature>
<keyword evidence="2" id="KW-0472">Membrane</keyword>
<keyword evidence="2" id="KW-1133">Transmembrane helix</keyword>
<accession>A0A650EPQ8</accession>
<reference evidence="4" key="1">
    <citation type="journal article" date="2020" name="J. ISSAAS">
        <title>Lactobacilli and other gastrointestinal microbiota of Peromyscus leucopus, reservoir host for agents of Lyme disease and other zoonoses in North America.</title>
        <authorList>
            <person name="Milovic A."/>
            <person name="Bassam K."/>
            <person name="Shao H."/>
            <person name="Chatzistamou I."/>
            <person name="Tufts D.M."/>
            <person name="Diuk-Wasser M."/>
            <person name="Barbour A.G."/>
        </authorList>
    </citation>
    <scope>NUCLEOTIDE SEQUENCE</scope>
    <source>
        <strain evidence="4">LL40</strain>
    </source>
</reference>
<evidence type="ECO:0000256" key="2">
    <source>
        <dbReference type="SAM" id="Phobius"/>
    </source>
</evidence>
<proteinExistence type="predicted"/>
<keyword evidence="1" id="KW-0175">Coiled coil</keyword>
<dbReference type="EMBL" id="MN577573">
    <property type="protein sequence ID" value="QGT51238.1"/>
    <property type="molecule type" value="Genomic_DNA"/>
</dbReference>
<gene>
    <name evidence="4" type="ORF">Firmicute1046_3140</name>
</gene>
<dbReference type="InterPro" id="IPR032834">
    <property type="entry name" value="NatK-like_C"/>
</dbReference>
<evidence type="ECO:0000313" key="4">
    <source>
        <dbReference type="EMBL" id="QGT51238.1"/>
    </source>
</evidence>
<dbReference type="SUPFAM" id="SSF55874">
    <property type="entry name" value="ATPase domain of HSP90 chaperone/DNA topoisomerase II/histidine kinase"/>
    <property type="match status" value="1"/>
</dbReference>
<sequence>MATLFYSFILNMVDVGIIFLAISGFTVFRRKSIGIATWMISAFIAAVIVSNGTKPVSSIVSAAIILGAALCGFKNRKVCITVFVLYFILMSLMEMVSVSIVSTILQIPFEQILESFPTISNVTVIGSKVLILAVGFAVFYLNRKNYFISNMVTLFQMALTITAMILLTSLFDTYYYTVILGKKPSAVSITVSILVLVLFLILIFILFYKMQVDAKKEREFALKKQYSIMTMSALKQIEKQIEINRSLRHDMRHYLTTMYNLTVNNELESACAYYDEVEQEIKEKEEKEVIIKDAVIASILLHYKSIEEEHDFKFDVHVPAELHVEIPAKDLSAILQNVLENAKNAVSQMSEGRYIYLEIKERKNILRIICKNPYSGPKKNIHNIKPDGEHGHGLRNIKRIAQSYDGNVTIENENNIFEIKIDLLGKILK</sequence>
<keyword evidence="2" id="KW-0812">Transmembrane</keyword>
<feature type="transmembrane region" description="Helical" evidence="2">
    <location>
        <begin position="80"/>
        <end position="107"/>
    </location>
</feature>
<name>A0A650EPQ8_9FIRM</name>
<dbReference type="CDD" id="cd16935">
    <property type="entry name" value="HATPase_AgrC-ComD-like"/>
    <property type="match status" value="1"/>
</dbReference>
<protein>
    <recommendedName>
        <fullName evidence="3">Sensor histidine kinase NatK-like C-terminal domain-containing protein</fullName>
    </recommendedName>
</protein>
<feature type="coiled-coil region" evidence="1">
    <location>
        <begin position="267"/>
        <end position="294"/>
    </location>
</feature>
<dbReference type="AlphaFoldDB" id="A0A650EPQ8"/>
<evidence type="ECO:0000256" key="1">
    <source>
        <dbReference type="SAM" id="Coils"/>
    </source>
</evidence>
<dbReference type="GO" id="GO:0042802">
    <property type="term" value="F:identical protein binding"/>
    <property type="evidence" value="ECO:0007669"/>
    <property type="project" value="TreeGrafter"/>
</dbReference>
<dbReference type="Gene3D" id="3.30.565.10">
    <property type="entry name" value="Histidine kinase-like ATPase, C-terminal domain"/>
    <property type="match status" value="1"/>
</dbReference>
<dbReference type="PANTHER" id="PTHR40448:SF1">
    <property type="entry name" value="TWO-COMPONENT SENSOR HISTIDINE KINASE"/>
    <property type="match status" value="1"/>
</dbReference>
<feature type="transmembrane region" description="Helical" evidence="2">
    <location>
        <begin position="119"/>
        <end position="141"/>
    </location>
</feature>
<dbReference type="PANTHER" id="PTHR40448">
    <property type="entry name" value="TWO-COMPONENT SENSOR HISTIDINE KINASE"/>
    <property type="match status" value="1"/>
</dbReference>
<feature type="transmembrane region" description="Helical" evidence="2">
    <location>
        <begin position="56"/>
        <end position="73"/>
    </location>
</feature>
<feature type="transmembrane region" description="Helical" evidence="2">
    <location>
        <begin position="6"/>
        <end position="28"/>
    </location>
</feature>
<feature type="transmembrane region" description="Helical" evidence="2">
    <location>
        <begin position="153"/>
        <end position="175"/>
    </location>
</feature>
<dbReference type="Pfam" id="PF14501">
    <property type="entry name" value="HATPase_c_5"/>
    <property type="match status" value="1"/>
</dbReference>